<dbReference type="GO" id="GO:0030254">
    <property type="term" value="P:protein secretion by the type III secretion system"/>
    <property type="evidence" value="ECO:0007669"/>
    <property type="project" value="InterPro"/>
</dbReference>
<evidence type="ECO:0000313" key="2">
    <source>
        <dbReference type="Proteomes" id="UP000268684"/>
    </source>
</evidence>
<dbReference type="Proteomes" id="UP000268684">
    <property type="component" value="Chromosome III"/>
</dbReference>
<dbReference type="CDD" id="cd17020">
    <property type="entry name" value="T3SC_IA_ShcM-like"/>
    <property type="match status" value="1"/>
</dbReference>
<dbReference type="InterPro" id="IPR010261">
    <property type="entry name" value="Tir_chaperone"/>
</dbReference>
<accession>A0AAJ5NKB9</accession>
<name>A0AAJ5NKB9_9BURK</name>
<sequence length="186" mass="21365">MKVQKRPRKRADVSYADAIRFIEHRRVGFFLILVLVSDPRYLDLVAQFCEVVGLHDVEHIQETGLVEVEGFEVHFMHVERDQNAIYANFHFGAVTAGRTLVVFRLMLEANLLIYAQDQAQLGVDADTGSIILIIRLPFDPNFGGADLADLMRHYAEHGRYWRQNIIESSDEMFEGIASGEFLWLRV</sequence>
<organism evidence="1 2">
    <name type="scientific">Burkholderia stabilis</name>
    <dbReference type="NCBI Taxonomy" id="95485"/>
    <lineage>
        <taxon>Bacteria</taxon>
        <taxon>Pseudomonadati</taxon>
        <taxon>Pseudomonadota</taxon>
        <taxon>Betaproteobacteria</taxon>
        <taxon>Burkholderiales</taxon>
        <taxon>Burkholderiaceae</taxon>
        <taxon>Burkholderia</taxon>
        <taxon>Burkholderia cepacia complex</taxon>
    </lineage>
</organism>
<evidence type="ECO:0000313" key="1">
    <source>
        <dbReference type="EMBL" id="VBB16571.1"/>
    </source>
</evidence>
<protein>
    <submittedName>
        <fullName evidence="1">Tir chaperone protein (CesT)</fullName>
    </submittedName>
</protein>
<dbReference type="AlphaFoldDB" id="A0AAJ5NKB9"/>
<gene>
    <name evidence="1" type="ORF">BSTAB16_6778</name>
</gene>
<reference evidence="1 2" key="1">
    <citation type="submission" date="2017-11" db="EMBL/GenBank/DDBJ databases">
        <authorList>
            <person name="Seth-Smith MB H."/>
        </authorList>
    </citation>
    <scope>NUCLEOTIDE SEQUENCE [LARGE SCALE GENOMIC DNA]</scope>
    <source>
        <strain evidence="1">E</strain>
    </source>
</reference>
<dbReference type="SUPFAM" id="SSF69635">
    <property type="entry name" value="Type III secretory system chaperone-like"/>
    <property type="match status" value="1"/>
</dbReference>
<dbReference type="Gene3D" id="3.30.1460.10">
    <property type="match status" value="1"/>
</dbReference>
<dbReference type="EMBL" id="LR025744">
    <property type="protein sequence ID" value="VBB16571.1"/>
    <property type="molecule type" value="Genomic_DNA"/>
</dbReference>
<keyword evidence="2" id="KW-1185">Reference proteome</keyword>
<dbReference type="Pfam" id="PF05932">
    <property type="entry name" value="CesT"/>
    <property type="match status" value="1"/>
</dbReference>
<proteinExistence type="predicted"/>